<proteinExistence type="predicted"/>
<dbReference type="EMBL" id="CATQJL010000316">
    <property type="protein sequence ID" value="CAJ0605183.1"/>
    <property type="molecule type" value="Genomic_DNA"/>
</dbReference>
<evidence type="ECO:0000256" key="1">
    <source>
        <dbReference type="SAM" id="MobiDB-lite"/>
    </source>
</evidence>
<feature type="transmembrane region" description="Helical" evidence="2">
    <location>
        <begin position="273"/>
        <end position="297"/>
    </location>
</feature>
<feature type="compositionally biased region" description="Polar residues" evidence="1">
    <location>
        <begin position="374"/>
        <end position="386"/>
    </location>
</feature>
<keyword evidence="2" id="KW-0812">Transmembrane</keyword>
<protein>
    <submittedName>
        <fullName evidence="4">Uncharacterized protein</fullName>
    </submittedName>
</protein>
<keyword evidence="5" id="KW-1185">Reference proteome</keyword>
<feature type="signal peptide" evidence="3">
    <location>
        <begin position="1"/>
        <end position="16"/>
    </location>
</feature>
<accession>A0AA36H7X3</accession>
<comment type="caution">
    <text evidence="4">The sequence shown here is derived from an EMBL/GenBank/DDBJ whole genome shotgun (WGS) entry which is preliminary data.</text>
</comment>
<reference evidence="4" key="1">
    <citation type="submission" date="2023-07" db="EMBL/GenBank/DDBJ databases">
        <authorList>
            <consortium name="CYATHOMIX"/>
        </authorList>
    </citation>
    <scope>NUCLEOTIDE SEQUENCE</scope>
    <source>
        <strain evidence="4">N/A</strain>
    </source>
</reference>
<feature type="chain" id="PRO_5041462143" evidence="3">
    <location>
        <begin position="17"/>
        <end position="386"/>
    </location>
</feature>
<keyword evidence="3" id="KW-0732">Signal</keyword>
<dbReference type="Proteomes" id="UP001176961">
    <property type="component" value="Unassembled WGS sequence"/>
</dbReference>
<dbReference type="AlphaFoldDB" id="A0AA36H7X3"/>
<organism evidence="4 5">
    <name type="scientific">Cylicocyclus nassatus</name>
    <name type="common">Nematode worm</name>
    <dbReference type="NCBI Taxonomy" id="53992"/>
    <lineage>
        <taxon>Eukaryota</taxon>
        <taxon>Metazoa</taxon>
        <taxon>Ecdysozoa</taxon>
        <taxon>Nematoda</taxon>
        <taxon>Chromadorea</taxon>
        <taxon>Rhabditida</taxon>
        <taxon>Rhabditina</taxon>
        <taxon>Rhabditomorpha</taxon>
        <taxon>Strongyloidea</taxon>
        <taxon>Strongylidae</taxon>
        <taxon>Cylicocyclus</taxon>
    </lineage>
</organism>
<evidence type="ECO:0000313" key="5">
    <source>
        <dbReference type="Proteomes" id="UP001176961"/>
    </source>
</evidence>
<name>A0AA36H7X3_CYLNA</name>
<keyword evidence="2" id="KW-0472">Membrane</keyword>
<evidence type="ECO:0000313" key="4">
    <source>
        <dbReference type="EMBL" id="CAJ0605183.1"/>
    </source>
</evidence>
<feature type="region of interest" description="Disordered" evidence="1">
    <location>
        <begin position="337"/>
        <end position="386"/>
    </location>
</feature>
<keyword evidence="2" id="KW-1133">Transmembrane helix</keyword>
<sequence length="386" mass="42406">MRSILSALFIAVAVFADDKSFCEKKCAEKYSEQEELKIACNDGCAGRASITDGPFSFVDCHKKCDSKYGEGNETKGESGAHVACAYACSLPMSRSVFMSVNYANGEKPVVKIIRKEGDEVSTSIEDAPLTGSVDVDRFVTNVLGDLNRHILSFRNPFNSDPAEDFIPSPDMMMGPGPHMMAMHERMNAMMDAFSRQFFDGIRRQMHRQHHSAMNRPSGHDGYAHMGPEIGNMLSNGEPIIITHPVSAVDEDDARARPIKVVRYQMTSNHPPSVFYWIMIVFGIGALLLTLYASVIFFRVMRSAAYRRISADAPGRRPAAPPAPGALPVKKVPIDGWVEHSEPAGVPPPAYDQVSVHSIHKEKVPDPAEQPLSEAETTSPTPANEQK</sequence>
<gene>
    <name evidence="4" type="ORF">CYNAS_LOCUS17166</name>
</gene>
<evidence type="ECO:0000256" key="2">
    <source>
        <dbReference type="SAM" id="Phobius"/>
    </source>
</evidence>
<evidence type="ECO:0000256" key="3">
    <source>
        <dbReference type="SAM" id="SignalP"/>
    </source>
</evidence>